<feature type="signal peptide" evidence="1">
    <location>
        <begin position="1"/>
        <end position="21"/>
    </location>
</feature>
<dbReference type="OrthoDB" id="707849at2"/>
<keyword evidence="1" id="KW-0732">Signal</keyword>
<reference evidence="3" key="1">
    <citation type="submission" date="2017-02" db="EMBL/GenBank/DDBJ databases">
        <authorList>
            <person name="Varghese N."/>
            <person name="Submissions S."/>
        </authorList>
    </citation>
    <scope>NUCLEOTIDE SEQUENCE [LARGE SCALE GENOMIC DNA]</scope>
    <source>
        <strain evidence="3">DSM 22270</strain>
    </source>
</reference>
<gene>
    <name evidence="2" type="ORF">SAMN05660293_01133</name>
</gene>
<dbReference type="STRING" id="651661.SAMN05660293_01133"/>
<name>A0A1T5CDJ7_9BACT</name>
<dbReference type="PROSITE" id="PS51257">
    <property type="entry name" value="PROKAR_LIPOPROTEIN"/>
    <property type="match status" value="1"/>
</dbReference>
<dbReference type="Proteomes" id="UP000190897">
    <property type="component" value="Unassembled WGS sequence"/>
</dbReference>
<dbReference type="EMBL" id="FUZA01000001">
    <property type="protein sequence ID" value="SKB57426.1"/>
    <property type="molecule type" value="Genomic_DNA"/>
</dbReference>
<protein>
    <recommendedName>
        <fullName evidence="4">DUF4302 domain-containing protein</fullName>
    </recommendedName>
</protein>
<dbReference type="InterPro" id="IPR025396">
    <property type="entry name" value="DUF4302"/>
</dbReference>
<sequence length="434" mass="47767">MKKSILYLLLSCALLTACDNSDDTVFEETADARLNAALASYEKQLIEAPYGWNAVVYTGGGGTYGFHFKFDEKNRVTMYSDFSDETAAKSKESSYRLKAVQTPVLIFDTYSYLHILSDPDEEVSGGERGDGLLSDFEFSIFPDSVKAESITLVGRKNNSRLVLTKATQAQVASYAAGDLAKAVLFNNVMKYQAYFKRVTLGNVTYEITLSPRARTIKMVWLDGSVPKTFTTNYYFTAAGVAFVSPLVNGSQTINGFTNVTWNANTFQVGITGAGLKGTVVSAIRPLSVDLAAARRWWQEPIESGGYWNSRQGFHVNGVDDALKVQDLKVGEAPFYRYIYQPAADGNIDLFGPIFYEDEGVTLFYGHGPGRPTFASDGRIIFSQVATFGDLPTTGPAVESAKYLFEASGHYLIQTSETTFDMVSAKDAKSWISWE</sequence>
<dbReference type="RefSeq" id="WP_082213633.1">
    <property type="nucleotide sequence ID" value="NZ_FUZA01000001.1"/>
</dbReference>
<accession>A0A1T5CDJ7</accession>
<evidence type="ECO:0000313" key="2">
    <source>
        <dbReference type="EMBL" id="SKB57426.1"/>
    </source>
</evidence>
<dbReference type="AlphaFoldDB" id="A0A1T5CDJ7"/>
<evidence type="ECO:0008006" key="4">
    <source>
        <dbReference type="Google" id="ProtNLM"/>
    </source>
</evidence>
<feature type="chain" id="PRO_5012211108" description="DUF4302 domain-containing protein" evidence="1">
    <location>
        <begin position="22"/>
        <end position="434"/>
    </location>
</feature>
<evidence type="ECO:0000256" key="1">
    <source>
        <dbReference type="SAM" id="SignalP"/>
    </source>
</evidence>
<dbReference type="Pfam" id="PF14135">
    <property type="entry name" value="DUF4302"/>
    <property type="match status" value="1"/>
</dbReference>
<proteinExistence type="predicted"/>
<organism evidence="2 3">
    <name type="scientific">Dyadobacter psychrophilus</name>
    <dbReference type="NCBI Taxonomy" id="651661"/>
    <lineage>
        <taxon>Bacteria</taxon>
        <taxon>Pseudomonadati</taxon>
        <taxon>Bacteroidota</taxon>
        <taxon>Cytophagia</taxon>
        <taxon>Cytophagales</taxon>
        <taxon>Spirosomataceae</taxon>
        <taxon>Dyadobacter</taxon>
    </lineage>
</organism>
<keyword evidence="3" id="KW-1185">Reference proteome</keyword>
<evidence type="ECO:0000313" key="3">
    <source>
        <dbReference type="Proteomes" id="UP000190897"/>
    </source>
</evidence>